<gene>
    <name evidence="1" type="ORF">PFR001_LOCUS5101</name>
    <name evidence="2" type="ORF">PFR002_LOCUS1655</name>
</gene>
<evidence type="ECO:0000313" key="4">
    <source>
        <dbReference type="Proteomes" id="UP001159659"/>
    </source>
</evidence>
<evidence type="ECO:0000313" key="3">
    <source>
        <dbReference type="Proteomes" id="UP001157938"/>
    </source>
</evidence>
<dbReference type="EMBL" id="CANTFK010000173">
    <property type="protein sequence ID" value="CAI5707841.1"/>
    <property type="molecule type" value="Genomic_DNA"/>
</dbReference>
<dbReference type="EMBL" id="CAKLBC010001180">
    <property type="protein sequence ID" value="CAH0489706.1"/>
    <property type="molecule type" value="Genomic_DNA"/>
</dbReference>
<reference evidence="1 3" key="1">
    <citation type="submission" date="2021-11" db="EMBL/GenBank/DDBJ databases">
        <authorList>
            <person name="Islam A."/>
            <person name="Islam S."/>
            <person name="Flora M.S."/>
            <person name="Rahman M."/>
            <person name="Ziaur R.M."/>
            <person name="Epstein J.H."/>
            <person name="Hassan M."/>
            <person name="Klassen M."/>
            <person name="Woodard K."/>
            <person name="Webb A."/>
            <person name="Webby R.J."/>
            <person name="El Zowalaty M.E."/>
        </authorList>
    </citation>
    <scope>NUCLEOTIDE SEQUENCE [LARGE SCALE GENOMIC DNA]</scope>
    <source>
        <strain evidence="1">Pf1</strain>
    </source>
</reference>
<comment type="caution">
    <text evidence="2">The sequence shown here is derived from an EMBL/GenBank/DDBJ whole genome shotgun (WGS) entry which is preliminary data.</text>
</comment>
<evidence type="ECO:0000313" key="1">
    <source>
        <dbReference type="EMBL" id="CAH0489706.1"/>
    </source>
</evidence>
<accession>A0AAV0ST47</accession>
<dbReference type="Proteomes" id="UP001159659">
    <property type="component" value="Unassembled WGS sequence"/>
</dbReference>
<keyword evidence="3" id="KW-1185">Reference proteome</keyword>
<dbReference type="Proteomes" id="UP001157938">
    <property type="component" value="Unassembled WGS sequence"/>
</dbReference>
<dbReference type="AlphaFoldDB" id="A0AAV0ST47"/>
<dbReference type="PANTHER" id="PTHR37067:SF3">
    <property type="entry name" value="PX DOMAIN-CONTAINING PROTEIN"/>
    <property type="match status" value="1"/>
</dbReference>
<proteinExistence type="predicted"/>
<evidence type="ECO:0000313" key="2">
    <source>
        <dbReference type="EMBL" id="CAI5707841.1"/>
    </source>
</evidence>
<sequence>MDLEGGHITYSIDTQVIEVVIGEMLWDPRGRKNSHKKCDAQFYSEDPLGDYAVTIKTPTEYRLAIKHVGIGINMKQTPLAIQAAKEVTNVSKLTGMIQAKAIAFVRVQCAANSKTIANVLRLIWAFSIGLKHLCGGVDSQTT</sequence>
<protein>
    <submittedName>
        <fullName evidence="2">Uncharacterized protein</fullName>
    </submittedName>
</protein>
<reference evidence="2" key="2">
    <citation type="submission" date="2022-12" db="EMBL/GenBank/DDBJ databases">
        <authorList>
            <person name="Webb A."/>
        </authorList>
    </citation>
    <scope>NUCLEOTIDE SEQUENCE</scope>
    <source>
        <strain evidence="2">Pf2</strain>
    </source>
</reference>
<dbReference type="PANTHER" id="PTHR37067">
    <property type="entry name" value="PX DOMAIN-CONTAINING PROTEIN"/>
    <property type="match status" value="1"/>
</dbReference>
<organism evidence="2 4">
    <name type="scientific">Peronospora farinosa</name>
    <dbReference type="NCBI Taxonomy" id="134698"/>
    <lineage>
        <taxon>Eukaryota</taxon>
        <taxon>Sar</taxon>
        <taxon>Stramenopiles</taxon>
        <taxon>Oomycota</taxon>
        <taxon>Peronosporomycetes</taxon>
        <taxon>Peronosporales</taxon>
        <taxon>Peronosporaceae</taxon>
        <taxon>Peronospora</taxon>
    </lineage>
</organism>
<name>A0AAV0ST47_9STRA</name>